<dbReference type="PANTHER" id="PTHR24421:SF63">
    <property type="entry name" value="SENSOR HISTIDINE KINASE DESK"/>
    <property type="match status" value="1"/>
</dbReference>
<dbReference type="Gene3D" id="1.20.5.1930">
    <property type="match status" value="1"/>
</dbReference>
<evidence type="ECO:0000259" key="5">
    <source>
        <dbReference type="Pfam" id="PF07730"/>
    </source>
</evidence>
<dbReference type="SUPFAM" id="SSF55874">
    <property type="entry name" value="ATPase domain of HSP90 chaperone/DNA topoisomerase II/histidine kinase"/>
    <property type="match status" value="1"/>
</dbReference>
<dbReference type="InterPro" id="IPR011712">
    <property type="entry name" value="Sig_transdc_His_kin_sub3_dim/P"/>
</dbReference>
<evidence type="ECO:0000313" key="7">
    <source>
        <dbReference type="Proteomes" id="UP000484015"/>
    </source>
</evidence>
<keyword evidence="1" id="KW-0808">Transferase</keyword>
<dbReference type="Proteomes" id="UP000484015">
    <property type="component" value="Unassembled WGS sequence"/>
</dbReference>
<dbReference type="GO" id="GO:0016020">
    <property type="term" value="C:membrane"/>
    <property type="evidence" value="ECO:0007669"/>
    <property type="project" value="InterPro"/>
</dbReference>
<gene>
    <name evidence="6" type="ORF">GM668_02245</name>
</gene>
<dbReference type="CDD" id="cd16917">
    <property type="entry name" value="HATPase_UhpB-NarQ-NarX-like"/>
    <property type="match status" value="1"/>
</dbReference>
<evidence type="ECO:0000256" key="3">
    <source>
        <dbReference type="ARBA" id="ARBA00023012"/>
    </source>
</evidence>
<sequence>MRVLRGPWIPPRLGRAPYLWLISLAFFGWKYFYVRPSALELVGLLATLAVFLPVYFASFWARDRAAIPYMVVTFVLGIAWAPLNFGACTFFIFAAAMCARFDRQIVAYGTLAMILVSAAAIALLVDLPLSFLMPTLATGTPVGIAAIMEARIRRSREQLLMKQEEVEHLARIAERERISRDMHDLLGHTLSLITLKAELAGRLLDRDPAACRNEIRDIEHSARQALSEVRHAVSGYRETGLAHELARAKAALSAAGVALETQVQPLAIPAVAENVLALALREAVTNILRHADAQACTVQLALEDGMLVLRIRDDGKAASVAPGNGLRGMRERVEHLGGWLALAVEQGVALELRLPMAKE</sequence>
<feature type="transmembrane region" description="Helical" evidence="4">
    <location>
        <begin position="16"/>
        <end position="34"/>
    </location>
</feature>
<evidence type="ECO:0000256" key="2">
    <source>
        <dbReference type="ARBA" id="ARBA00022777"/>
    </source>
</evidence>
<keyword evidence="4" id="KW-0812">Transmembrane</keyword>
<dbReference type="EMBL" id="WNLA01000001">
    <property type="protein sequence ID" value="MTW00900.1"/>
    <property type="molecule type" value="Genomic_DNA"/>
</dbReference>
<dbReference type="GO" id="GO:0046983">
    <property type="term" value="F:protein dimerization activity"/>
    <property type="evidence" value="ECO:0007669"/>
    <property type="project" value="InterPro"/>
</dbReference>
<name>A0A6L6PTS4_9BURK</name>
<evidence type="ECO:0000256" key="4">
    <source>
        <dbReference type="SAM" id="Phobius"/>
    </source>
</evidence>
<dbReference type="Gene3D" id="3.30.565.10">
    <property type="entry name" value="Histidine kinase-like ATPase, C-terminal domain"/>
    <property type="match status" value="1"/>
</dbReference>
<keyword evidence="2 6" id="KW-0418">Kinase</keyword>
<dbReference type="InterPro" id="IPR036890">
    <property type="entry name" value="HATPase_C_sf"/>
</dbReference>
<dbReference type="GO" id="GO:0000155">
    <property type="term" value="F:phosphorelay sensor kinase activity"/>
    <property type="evidence" value="ECO:0007669"/>
    <property type="project" value="InterPro"/>
</dbReference>
<feature type="transmembrane region" description="Helical" evidence="4">
    <location>
        <begin position="105"/>
        <end position="125"/>
    </location>
</feature>
<keyword evidence="3" id="KW-0902">Two-component regulatory system</keyword>
<organism evidence="6 7">
    <name type="scientific">Pseudoduganella ginsengisoli</name>
    <dbReference type="NCBI Taxonomy" id="1462440"/>
    <lineage>
        <taxon>Bacteria</taxon>
        <taxon>Pseudomonadati</taxon>
        <taxon>Pseudomonadota</taxon>
        <taxon>Betaproteobacteria</taxon>
        <taxon>Burkholderiales</taxon>
        <taxon>Oxalobacteraceae</taxon>
        <taxon>Telluria group</taxon>
        <taxon>Pseudoduganella</taxon>
    </lineage>
</organism>
<evidence type="ECO:0000313" key="6">
    <source>
        <dbReference type="EMBL" id="MTW00900.1"/>
    </source>
</evidence>
<feature type="transmembrane region" description="Helical" evidence="4">
    <location>
        <begin position="67"/>
        <end position="93"/>
    </location>
</feature>
<keyword evidence="4" id="KW-1133">Transmembrane helix</keyword>
<dbReference type="PANTHER" id="PTHR24421">
    <property type="entry name" value="NITRATE/NITRITE SENSOR PROTEIN NARX-RELATED"/>
    <property type="match status" value="1"/>
</dbReference>
<feature type="domain" description="Signal transduction histidine kinase subgroup 3 dimerisation and phosphoacceptor" evidence="5">
    <location>
        <begin position="174"/>
        <end position="240"/>
    </location>
</feature>
<keyword evidence="4" id="KW-0472">Membrane</keyword>
<accession>A0A6L6PTS4</accession>
<dbReference type="OrthoDB" id="9797605at2"/>
<proteinExistence type="predicted"/>
<keyword evidence="7" id="KW-1185">Reference proteome</keyword>
<protein>
    <submittedName>
        <fullName evidence="6">Sensor histidine kinase</fullName>
    </submittedName>
</protein>
<evidence type="ECO:0000256" key="1">
    <source>
        <dbReference type="ARBA" id="ARBA00022679"/>
    </source>
</evidence>
<dbReference type="InterPro" id="IPR050482">
    <property type="entry name" value="Sensor_HK_TwoCompSys"/>
</dbReference>
<reference evidence="6 7" key="1">
    <citation type="submission" date="2019-11" db="EMBL/GenBank/DDBJ databases">
        <title>Type strains purchased from KCTC, JCM and DSMZ.</title>
        <authorList>
            <person name="Lu H."/>
        </authorList>
    </citation>
    <scope>NUCLEOTIDE SEQUENCE [LARGE SCALE GENOMIC DNA]</scope>
    <source>
        <strain evidence="6 7">KCTC 42409</strain>
    </source>
</reference>
<dbReference type="AlphaFoldDB" id="A0A6L6PTS4"/>
<comment type="caution">
    <text evidence="6">The sequence shown here is derived from an EMBL/GenBank/DDBJ whole genome shotgun (WGS) entry which is preliminary data.</text>
</comment>
<dbReference type="Pfam" id="PF07730">
    <property type="entry name" value="HisKA_3"/>
    <property type="match status" value="1"/>
</dbReference>
<feature type="transmembrane region" description="Helical" evidence="4">
    <location>
        <begin position="41"/>
        <end position="61"/>
    </location>
</feature>